<keyword evidence="4" id="KW-1185">Reference proteome</keyword>
<accession>A0A3Q9J0S4</accession>
<keyword evidence="3" id="KW-0560">Oxidoreductase</keyword>
<dbReference type="InterPro" id="IPR037523">
    <property type="entry name" value="VOC_core"/>
</dbReference>
<evidence type="ECO:0000259" key="2">
    <source>
        <dbReference type="PROSITE" id="PS51819"/>
    </source>
</evidence>
<organism evidence="3 4">
    <name type="scientific">Microbacterium lemovicicum</name>
    <dbReference type="NCBI Taxonomy" id="1072463"/>
    <lineage>
        <taxon>Bacteria</taxon>
        <taxon>Bacillati</taxon>
        <taxon>Actinomycetota</taxon>
        <taxon>Actinomycetes</taxon>
        <taxon>Micrococcales</taxon>
        <taxon>Microbacteriaceae</taxon>
        <taxon>Microbacterium</taxon>
    </lineage>
</organism>
<dbReference type="InterPro" id="IPR004360">
    <property type="entry name" value="Glyas_Fos-R_dOase_dom"/>
</dbReference>
<name>A0A3Q9J0S4_9MICO</name>
<keyword evidence="3" id="KW-0223">Dioxygenase</keyword>
<gene>
    <name evidence="3" type="primary">catE</name>
    <name evidence="3" type="ORF">CVS47_03311</name>
</gene>
<dbReference type="PROSITE" id="PS51819">
    <property type="entry name" value="VOC"/>
    <property type="match status" value="2"/>
</dbReference>
<evidence type="ECO:0000313" key="4">
    <source>
        <dbReference type="Proteomes" id="UP000276888"/>
    </source>
</evidence>
<dbReference type="PROSITE" id="PS00934">
    <property type="entry name" value="GLYOXALASE_I_1"/>
    <property type="match status" value="1"/>
</dbReference>
<dbReference type="Proteomes" id="UP000276888">
    <property type="component" value="Chromosome"/>
</dbReference>
<reference evidence="3 4" key="1">
    <citation type="submission" date="2018-08" db="EMBL/GenBank/DDBJ databases">
        <title>Microbacterium lemovicicum sp. nov., a bacterium isolated from a natural uranium-rich soil.</title>
        <authorList>
            <person name="ORTET P."/>
        </authorList>
    </citation>
    <scope>NUCLEOTIDE SEQUENCE [LARGE SCALE GENOMIC DNA]</scope>
    <source>
        <strain evidence="3 4">Viu22</strain>
    </source>
</reference>
<protein>
    <submittedName>
        <fullName evidence="3">Catechol-2,3-dioxygenase</fullName>
        <ecNumber evidence="3">1.13.11.2</ecNumber>
    </submittedName>
</protein>
<proteinExistence type="predicted"/>
<sequence>MIASPLDWRPAPIRTLGAAADATRMDTVELLVGDLDAQTAFYRDAVTLDVLDQSGARATLGRDGIPIVTLTHTPDLPPVDRHAAGLYHTAIAFPDRAALAAAVLSMAQRAGHLYQGATDHTFSNAFYFSDPEGNGIELYWDRPVEIWQNQPDGWMPTNTAIDPNAFLRTHLDPNRVAADAATVGHVHLQVGDIAAARRFYVDMLGFDVIMDLGSALFISAGGYHHHIGLNTWHSAGAGPRAVSLGLGDVRLRMPERGDILSLADRARHHGVSAEDDGSALRLRDPWGTLLTVAPEGVAA</sequence>
<dbReference type="RefSeq" id="WP_127097050.1">
    <property type="nucleotide sequence ID" value="NZ_CP031423.1"/>
</dbReference>
<dbReference type="EC" id="1.13.11.2" evidence="3"/>
<dbReference type="SUPFAM" id="SSF54593">
    <property type="entry name" value="Glyoxalase/Bleomycin resistance protein/Dihydroxybiphenyl dioxygenase"/>
    <property type="match status" value="2"/>
</dbReference>
<evidence type="ECO:0000256" key="1">
    <source>
        <dbReference type="ARBA" id="ARBA00022723"/>
    </source>
</evidence>
<dbReference type="PANTHER" id="PTHR43279:SF1">
    <property type="entry name" value="CATECHOL-2,3-DIOXYGENASE"/>
    <property type="match status" value="1"/>
</dbReference>
<dbReference type="Gene3D" id="3.10.180.10">
    <property type="entry name" value="2,3-Dihydroxybiphenyl 1,2-Dioxygenase, domain 1"/>
    <property type="match status" value="2"/>
</dbReference>
<dbReference type="Pfam" id="PF00903">
    <property type="entry name" value="Glyoxalase"/>
    <property type="match status" value="2"/>
</dbReference>
<feature type="domain" description="VOC" evidence="2">
    <location>
        <begin position="24"/>
        <end position="141"/>
    </location>
</feature>
<dbReference type="InterPro" id="IPR018146">
    <property type="entry name" value="Glyoxalase_1_CS"/>
</dbReference>
<dbReference type="GO" id="GO:0018577">
    <property type="term" value="F:catechol 2,3-dioxygenase activity"/>
    <property type="evidence" value="ECO:0007669"/>
    <property type="project" value="UniProtKB-EC"/>
</dbReference>
<keyword evidence="1" id="KW-0479">Metal-binding</keyword>
<dbReference type="InterPro" id="IPR029068">
    <property type="entry name" value="Glyas_Bleomycin-R_OHBP_Dase"/>
</dbReference>
<dbReference type="OrthoDB" id="9792626at2"/>
<dbReference type="EMBL" id="CP031423">
    <property type="protein sequence ID" value="AZS38652.1"/>
    <property type="molecule type" value="Genomic_DNA"/>
</dbReference>
<dbReference type="PANTHER" id="PTHR43279">
    <property type="entry name" value="CATECHOL-2,3-DIOXYGENASE"/>
    <property type="match status" value="1"/>
</dbReference>
<evidence type="ECO:0000313" key="3">
    <source>
        <dbReference type="EMBL" id="AZS38652.1"/>
    </source>
</evidence>
<feature type="domain" description="VOC" evidence="2">
    <location>
        <begin position="182"/>
        <end position="299"/>
    </location>
</feature>
<dbReference type="GO" id="GO:0046872">
    <property type="term" value="F:metal ion binding"/>
    <property type="evidence" value="ECO:0007669"/>
    <property type="project" value="UniProtKB-KW"/>
</dbReference>
<dbReference type="GO" id="GO:0004462">
    <property type="term" value="F:lactoylglutathione lyase activity"/>
    <property type="evidence" value="ECO:0007669"/>
    <property type="project" value="InterPro"/>
</dbReference>
<dbReference type="KEGG" id="mlv:CVS47_03311"/>
<dbReference type="AlphaFoldDB" id="A0A3Q9J0S4"/>